<dbReference type="InterPro" id="IPR004087">
    <property type="entry name" value="KH_dom"/>
</dbReference>
<protein>
    <recommendedName>
        <fullName evidence="6">Probable transcription termination protein NusA</fullName>
    </recommendedName>
</protein>
<evidence type="ECO:0000313" key="9">
    <source>
        <dbReference type="EMBL" id="HGZ59648.1"/>
    </source>
</evidence>
<dbReference type="PROSITE" id="PS50084">
    <property type="entry name" value="KH_TYPE_1"/>
    <property type="match status" value="1"/>
</dbReference>
<gene>
    <name evidence="6" type="primary">nusA</name>
    <name evidence="9" type="ORF">ENW83_00345</name>
</gene>
<dbReference type="CDD" id="cd22530">
    <property type="entry name" value="KH-II_NusA_arch_rpt1"/>
    <property type="match status" value="1"/>
</dbReference>
<evidence type="ECO:0000256" key="5">
    <source>
        <dbReference type="ARBA" id="ARBA00023163"/>
    </source>
</evidence>
<proteinExistence type="inferred from homology"/>
<dbReference type="EMBL" id="DTLS01000014">
    <property type="protein sequence ID" value="HGZ59648.1"/>
    <property type="molecule type" value="Genomic_DNA"/>
</dbReference>
<comment type="subcellular location">
    <subcellularLocation>
        <location evidence="6">Cytoplasm</location>
    </subcellularLocation>
</comment>
<comment type="function">
    <text evidence="6">Participates in transcription termination.</text>
</comment>
<evidence type="ECO:0000256" key="6">
    <source>
        <dbReference type="HAMAP-Rule" id="MF_00945"/>
    </source>
</evidence>
<keyword evidence="2 6" id="KW-0963">Cytoplasm</keyword>
<dbReference type="NCBIfam" id="TIGR01952">
    <property type="entry name" value="nusA_arch"/>
    <property type="match status" value="1"/>
</dbReference>
<dbReference type="HAMAP" id="MF_00945_A">
    <property type="entry name" value="NusA_A"/>
    <property type="match status" value="1"/>
</dbReference>
<sequence>MPEIRLTPEELRYIALFQDVTGAVVKDCIIDNENGMIIFVVRKGDMGAAIGKGGSNIKKLRKVFGKDIEIIEDGSSIEEMAKNSVAPARVRGVKVIEGPNKKVVYISVEPNDKGIAIGKNGKNVTRAKLVLKRYYDVTNVVIV</sequence>
<evidence type="ECO:0000256" key="4">
    <source>
        <dbReference type="ARBA" id="ARBA00023015"/>
    </source>
</evidence>
<dbReference type="PANTHER" id="PTHR22648:SF0">
    <property type="entry name" value="TRANSCRIPTION TERMINATION_ANTITERMINATION PROTEIN NUSA"/>
    <property type="match status" value="1"/>
</dbReference>
<dbReference type="Pfam" id="PF07650">
    <property type="entry name" value="KH_2"/>
    <property type="match status" value="1"/>
</dbReference>
<evidence type="ECO:0000256" key="7">
    <source>
        <dbReference type="PROSITE-ProRule" id="PRU00117"/>
    </source>
</evidence>
<dbReference type="PANTHER" id="PTHR22648">
    <property type="entry name" value="TRANSCRIPTION TERMINATION FACTOR NUSA"/>
    <property type="match status" value="1"/>
</dbReference>
<dbReference type="GO" id="GO:0031564">
    <property type="term" value="P:transcription antitermination"/>
    <property type="evidence" value="ECO:0007669"/>
    <property type="project" value="InterPro"/>
</dbReference>
<dbReference type="InterPro" id="IPR015946">
    <property type="entry name" value="KH_dom-like_a/b"/>
</dbReference>
<dbReference type="FunFam" id="3.30.300.20:FF:000024">
    <property type="entry name" value="Probable transcription termination protein NusA"/>
    <property type="match status" value="1"/>
</dbReference>
<dbReference type="SMART" id="SM00322">
    <property type="entry name" value="KH"/>
    <property type="match status" value="1"/>
</dbReference>
<feature type="domain" description="K Homology" evidence="8">
    <location>
        <begin position="33"/>
        <end position="125"/>
    </location>
</feature>
<evidence type="ECO:0000259" key="8">
    <source>
        <dbReference type="SMART" id="SM00322"/>
    </source>
</evidence>
<dbReference type="SUPFAM" id="SSF54814">
    <property type="entry name" value="Prokaryotic type KH domain (KH-domain type II)"/>
    <property type="match status" value="2"/>
</dbReference>
<evidence type="ECO:0000256" key="1">
    <source>
        <dbReference type="ARBA" id="ARBA00022472"/>
    </source>
</evidence>
<keyword evidence="1 6" id="KW-0806">Transcription termination</keyword>
<dbReference type="Pfam" id="PF26594">
    <property type="entry name" value="KH_NusA_2nd"/>
    <property type="match status" value="1"/>
</dbReference>
<dbReference type="InterPro" id="IPR009019">
    <property type="entry name" value="KH_sf_prok-type"/>
</dbReference>
<organism evidence="9">
    <name type="scientific">Fervidicoccus fontis</name>
    <dbReference type="NCBI Taxonomy" id="683846"/>
    <lineage>
        <taxon>Archaea</taxon>
        <taxon>Thermoproteota</taxon>
        <taxon>Thermoprotei</taxon>
        <taxon>Fervidicoccales</taxon>
        <taxon>Fervidicoccaceae</taxon>
        <taxon>Fervidicoccus</taxon>
    </lineage>
</organism>
<dbReference type="InterPro" id="IPR010212">
    <property type="entry name" value="NusA_arc"/>
</dbReference>
<dbReference type="GO" id="GO:0003723">
    <property type="term" value="F:RNA binding"/>
    <property type="evidence" value="ECO:0007669"/>
    <property type="project" value="UniProtKB-UniRule"/>
</dbReference>
<keyword evidence="5 6" id="KW-0804">Transcription</keyword>
<dbReference type="Gene3D" id="3.30.300.20">
    <property type="match status" value="2"/>
</dbReference>
<dbReference type="InterPro" id="IPR004044">
    <property type="entry name" value="KH_dom_type_2"/>
</dbReference>
<dbReference type="GO" id="GO:0006353">
    <property type="term" value="P:DNA-templated transcription termination"/>
    <property type="evidence" value="ECO:0007669"/>
    <property type="project" value="UniProtKB-UniRule"/>
</dbReference>
<dbReference type="InterPro" id="IPR030842">
    <property type="entry name" value="TF_NusA_bacterial"/>
</dbReference>
<dbReference type="AlphaFoldDB" id="A0A7J3SKC5"/>
<accession>A0A7J3SKC5</accession>
<dbReference type="GO" id="GO:0005829">
    <property type="term" value="C:cytosol"/>
    <property type="evidence" value="ECO:0007669"/>
    <property type="project" value="TreeGrafter"/>
</dbReference>
<comment type="caution">
    <text evidence="9">The sequence shown here is derived from an EMBL/GenBank/DDBJ whole genome shotgun (WGS) entry which is preliminary data.</text>
</comment>
<evidence type="ECO:0000256" key="2">
    <source>
        <dbReference type="ARBA" id="ARBA00022490"/>
    </source>
</evidence>
<keyword evidence="4 6" id="KW-0805">Transcription regulation</keyword>
<name>A0A7J3SKC5_9CREN</name>
<dbReference type="InterPro" id="IPR058582">
    <property type="entry name" value="KH_NusA_2nd"/>
</dbReference>
<keyword evidence="3 7" id="KW-0694">RNA-binding</keyword>
<evidence type="ECO:0000256" key="3">
    <source>
        <dbReference type="ARBA" id="ARBA00022884"/>
    </source>
</evidence>
<reference evidence="9" key="1">
    <citation type="journal article" date="2020" name="mSystems">
        <title>Genome- and Community-Level Interaction Insights into Carbon Utilization and Element Cycling Functions of Hydrothermarchaeota in Hydrothermal Sediment.</title>
        <authorList>
            <person name="Zhou Z."/>
            <person name="Liu Y."/>
            <person name="Xu W."/>
            <person name="Pan J."/>
            <person name="Luo Z.H."/>
            <person name="Li M."/>
        </authorList>
    </citation>
    <scope>NUCLEOTIDE SEQUENCE [LARGE SCALE GENOMIC DNA]</scope>
    <source>
        <strain evidence="9">SpSt-885</strain>
    </source>
</reference>
<comment type="similarity">
    <text evidence="6">Belongs to the NusA family.</text>
</comment>